<dbReference type="Proteomes" id="UP000281915">
    <property type="component" value="Unassembled WGS sequence"/>
</dbReference>
<reference evidence="6 7" key="1">
    <citation type="submission" date="2018-10" db="EMBL/GenBank/DDBJ databases">
        <title>Phylogenomics of Brevibacillus.</title>
        <authorList>
            <person name="Dunlap C."/>
        </authorList>
    </citation>
    <scope>NUCLEOTIDE SEQUENCE [LARGE SCALE GENOMIC DNA]</scope>
    <source>
        <strain evidence="6 7">JCM 15085</strain>
    </source>
</reference>
<dbReference type="PRINTS" id="PR01840">
    <property type="entry name" value="TATCFAMILY"/>
</dbReference>
<dbReference type="EMBL" id="RHHT01000007">
    <property type="protein sequence ID" value="RNB83555.1"/>
    <property type="molecule type" value="Genomic_DNA"/>
</dbReference>
<evidence type="ECO:0000256" key="3">
    <source>
        <dbReference type="ARBA" id="ARBA00022989"/>
    </source>
</evidence>
<feature type="transmembrane region" description="Helical" evidence="5">
    <location>
        <begin position="146"/>
        <end position="171"/>
    </location>
</feature>
<dbReference type="GO" id="GO:0033281">
    <property type="term" value="C:TAT protein transport complex"/>
    <property type="evidence" value="ECO:0007669"/>
    <property type="project" value="UniProtKB-UniRule"/>
</dbReference>
<dbReference type="Pfam" id="PF00902">
    <property type="entry name" value="TatC"/>
    <property type="match status" value="1"/>
</dbReference>
<sequence>MADQEMTVVEHLTELRKRIIWVLAVFVVALIVGFFLAGPLIEYLKQQPIADGVPIISLHPSDALRVYMQVAVLVGIVAVLPVALYHIWRFVSPGLRESERRGTLYFIPAAFFLFVAGILFGYYVVFPMLMQFMSNLTGSMGVNPNYGIGEFFSFMFNMVLPFGVLFQLPIIVMFLTRLRILNPARLSKLRRYAYFLLTVIGVTLSPPDIMSDVLVTVPLIVLYEISTWLSRIVYRKQLKKDEEWEKEYRTQTDEVSSQGEA</sequence>
<evidence type="ECO:0000256" key="2">
    <source>
        <dbReference type="ARBA" id="ARBA00022692"/>
    </source>
</evidence>
<protein>
    <recommendedName>
        <fullName evidence="5">Sec-independent protein translocase protein TatC</fullName>
    </recommendedName>
</protein>
<comment type="subunit">
    <text evidence="5">Forms a complex with TatA.</text>
</comment>
<dbReference type="PANTHER" id="PTHR30371:SF4">
    <property type="entry name" value="SEC-INDEPENDENT PROTEIN TRANSLOCASE PROTEIN TATCD"/>
    <property type="match status" value="1"/>
</dbReference>
<keyword evidence="4 5" id="KW-0472">Membrane</keyword>
<feature type="transmembrane region" description="Helical" evidence="5">
    <location>
        <begin position="103"/>
        <end position="126"/>
    </location>
</feature>
<keyword evidence="2 5" id="KW-0812">Transmembrane</keyword>
<evidence type="ECO:0000256" key="1">
    <source>
        <dbReference type="ARBA" id="ARBA00004141"/>
    </source>
</evidence>
<evidence type="ECO:0000256" key="5">
    <source>
        <dbReference type="HAMAP-Rule" id="MF_00902"/>
    </source>
</evidence>
<feature type="transmembrane region" description="Helical" evidence="5">
    <location>
        <begin position="192"/>
        <end position="209"/>
    </location>
</feature>
<proteinExistence type="inferred from homology"/>
<accession>A0A3M8D8F2</accession>
<dbReference type="RefSeq" id="WP_122912459.1">
    <property type="nucleotide sequence ID" value="NZ_RHHT01000007.1"/>
</dbReference>
<comment type="function">
    <text evidence="5">Part of the twin-arginine translocation (Tat) system that transports large folded proteins containing a characteristic twin-arginine motif in their signal peptide across membranes.</text>
</comment>
<keyword evidence="5" id="KW-0811">Translocation</keyword>
<dbReference type="HAMAP" id="MF_00902">
    <property type="entry name" value="TatC"/>
    <property type="match status" value="1"/>
</dbReference>
<gene>
    <name evidence="5 6" type="primary">tatC</name>
    <name evidence="6" type="ORF">EDM58_05475</name>
</gene>
<feature type="transmembrane region" description="Helical" evidence="5">
    <location>
        <begin position="215"/>
        <end position="234"/>
    </location>
</feature>
<feature type="transmembrane region" description="Helical" evidence="5">
    <location>
        <begin position="66"/>
        <end position="91"/>
    </location>
</feature>
<dbReference type="InterPro" id="IPR002033">
    <property type="entry name" value="TatC"/>
</dbReference>
<dbReference type="AlphaFoldDB" id="A0A3M8D8F2"/>
<evidence type="ECO:0000313" key="6">
    <source>
        <dbReference type="EMBL" id="RNB83555.1"/>
    </source>
</evidence>
<evidence type="ECO:0000256" key="4">
    <source>
        <dbReference type="ARBA" id="ARBA00023136"/>
    </source>
</evidence>
<comment type="similarity">
    <text evidence="5">Belongs to the TatC family.</text>
</comment>
<keyword evidence="5" id="KW-0653">Protein transport</keyword>
<dbReference type="GO" id="GO:0009977">
    <property type="term" value="F:proton motive force dependent protein transmembrane transporter activity"/>
    <property type="evidence" value="ECO:0007669"/>
    <property type="project" value="TreeGrafter"/>
</dbReference>
<keyword evidence="3 5" id="KW-1133">Transmembrane helix</keyword>
<name>A0A3M8D8F2_9BACL</name>
<feature type="transmembrane region" description="Helical" evidence="5">
    <location>
        <begin position="20"/>
        <end position="41"/>
    </location>
</feature>
<comment type="caution">
    <text evidence="6">The sequence shown here is derived from an EMBL/GenBank/DDBJ whole genome shotgun (WGS) entry which is preliminary data.</text>
</comment>
<keyword evidence="5" id="KW-1003">Cell membrane</keyword>
<evidence type="ECO:0000313" key="7">
    <source>
        <dbReference type="Proteomes" id="UP000281915"/>
    </source>
</evidence>
<keyword evidence="5" id="KW-0813">Transport</keyword>
<dbReference type="PANTHER" id="PTHR30371">
    <property type="entry name" value="SEC-INDEPENDENT PROTEIN TRANSLOCASE PROTEIN TATC"/>
    <property type="match status" value="1"/>
</dbReference>
<dbReference type="GO" id="GO:0065002">
    <property type="term" value="P:intracellular protein transmembrane transport"/>
    <property type="evidence" value="ECO:0007669"/>
    <property type="project" value="TreeGrafter"/>
</dbReference>
<dbReference type="NCBIfam" id="TIGR00945">
    <property type="entry name" value="tatC"/>
    <property type="match status" value="1"/>
</dbReference>
<organism evidence="6 7">
    <name type="scientific">Brevibacillus panacihumi</name>
    <dbReference type="NCBI Taxonomy" id="497735"/>
    <lineage>
        <taxon>Bacteria</taxon>
        <taxon>Bacillati</taxon>
        <taxon>Bacillota</taxon>
        <taxon>Bacilli</taxon>
        <taxon>Bacillales</taxon>
        <taxon>Paenibacillaceae</taxon>
        <taxon>Brevibacillus</taxon>
    </lineage>
</organism>
<dbReference type="GO" id="GO:0043953">
    <property type="term" value="P:protein transport by the Tat complex"/>
    <property type="evidence" value="ECO:0007669"/>
    <property type="project" value="UniProtKB-UniRule"/>
</dbReference>
<comment type="subcellular location">
    <subcellularLocation>
        <location evidence="5">Cell membrane</location>
        <topology evidence="5">Multi-pass membrane protein</topology>
    </subcellularLocation>
    <subcellularLocation>
        <location evidence="1">Membrane</location>
        <topology evidence="1">Multi-pass membrane protein</topology>
    </subcellularLocation>
</comment>